<name>A0A0C9QSG8_9HYME</name>
<dbReference type="GO" id="GO:0046982">
    <property type="term" value="F:protein heterodimerization activity"/>
    <property type="evidence" value="ECO:0007669"/>
    <property type="project" value="InterPro"/>
</dbReference>
<evidence type="ECO:0000256" key="5">
    <source>
        <dbReference type="ARBA" id="ARBA00061274"/>
    </source>
</evidence>
<evidence type="ECO:0000256" key="4">
    <source>
        <dbReference type="ARBA" id="ARBA00023242"/>
    </source>
</evidence>
<evidence type="ECO:0000256" key="1">
    <source>
        <dbReference type="ARBA" id="ARBA00004123"/>
    </source>
</evidence>
<dbReference type="CTD" id="41461"/>
<keyword evidence="7" id="KW-1185">Reference proteome</keyword>
<dbReference type="KEGG" id="fas:105273938"/>
<dbReference type="RefSeq" id="XP_011314984.1">
    <property type="nucleotide sequence ID" value="XM_011316682.1"/>
</dbReference>
<reference evidence="6" key="1">
    <citation type="submission" date="2015-01" db="EMBL/GenBank/DDBJ databases">
        <title>Transcriptome Assembly of Fopius arisanus.</title>
        <authorList>
            <person name="Geib S."/>
        </authorList>
    </citation>
    <scope>NUCLEOTIDE SEQUENCE</scope>
</reference>
<gene>
    <name evidence="6" type="primary">SUPT3H</name>
    <name evidence="8" type="synonym">Spt3</name>
    <name evidence="6" type="ORF">g.10717</name>
</gene>
<dbReference type="GeneID" id="105273938"/>
<dbReference type="Pfam" id="PF02269">
    <property type="entry name" value="TFIID-18kDa"/>
    <property type="match status" value="1"/>
</dbReference>
<accession>A0A0C9QSG8</accession>
<accession>A0A9R1UB53</accession>
<dbReference type="SUPFAM" id="SSF47113">
    <property type="entry name" value="Histone-fold"/>
    <property type="match status" value="1"/>
</dbReference>
<evidence type="ECO:0000313" key="6">
    <source>
        <dbReference type="EMBL" id="JAG76446.1"/>
    </source>
</evidence>
<keyword evidence="4" id="KW-0539">Nucleus</keyword>
<dbReference type="GO" id="GO:0003713">
    <property type="term" value="F:transcription coactivator activity"/>
    <property type="evidence" value="ECO:0007669"/>
    <property type="project" value="TreeGrafter"/>
</dbReference>
<evidence type="ECO:0000256" key="2">
    <source>
        <dbReference type="ARBA" id="ARBA00023015"/>
    </source>
</evidence>
<evidence type="ECO:0000313" key="7">
    <source>
        <dbReference type="Proteomes" id="UP000694866"/>
    </source>
</evidence>
<proteinExistence type="inferred from homology"/>
<dbReference type="PANTHER" id="PTHR11380:SF16">
    <property type="entry name" value="TRANSCRIPTION INITIATION PROTEIN SPT3 HOMOLOG"/>
    <property type="match status" value="1"/>
</dbReference>
<evidence type="ECO:0000256" key="3">
    <source>
        <dbReference type="ARBA" id="ARBA00023163"/>
    </source>
</evidence>
<dbReference type="PANTHER" id="PTHR11380">
    <property type="entry name" value="TRANSCRIPTION INITIATION FACTOR TFIID/SUPT3-RELATED"/>
    <property type="match status" value="1"/>
</dbReference>
<dbReference type="EMBL" id="GBYB01006679">
    <property type="protein sequence ID" value="JAG76446.1"/>
    <property type="molecule type" value="Transcribed_RNA"/>
</dbReference>
<dbReference type="Gene3D" id="1.10.20.10">
    <property type="entry name" value="Histone, subunit A"/>
    <property type="match status" value="1"/>
</dbReference>
<keyword evidence="2" id="KW-0805">Transcription regulation</keyword>
<dbReference type="Proteomes" id="UP000694866">
    <property type="component" value="Unplaced"/>
</dbReference>
<dbReference type="GO" id="GO:0005634">
    <property type="term" value="C:nucleus"/>
    <property type="evidence" value="ECO:0007669"/>
    <property type="project" value="UniProtKB-SubCell"/>
</dbReference>
<dbReference type="AlphaFoldDB" id="A0A0C9QSG8"/>
<dbReference type="OrthoDB" id="440760at2759"/>
<dbReference type="CDD" id="cd07978">
    <property type="entry name" value="HFD_TAF13"/>
    <property type="match status" value="1"/>
</dbReference>
<reference evidence="8" key="2">
    <citation type="submission" date="2025-04" db="UniProtKB">
        <authorList>
            <consortium name="RefSeq"/>
        </authorList>
    </citation>
    <scope>IDENTIFICATION</scope>
    <source>
        <strain evidence="8">USDA-PBARC FA_bdor</strain>
        <tissue evidence="8">Whole organism</tissue>
    </source>
</reference>
<sequence>MSEISDWKCEASNYITEIRRMMYGFGDSSEPLIESATIINDVVQKQMKSIVYEACRVADRRKSDVVEEQDFLFLLRRDKVKLHRVLKYLQFKSAVKKALDSNLFSSPNEDRNEVKFDKRFHQFLSNIESPSNTTTIDHVKKARDLRAEMLSRRLDAVRYMEYSTARSASFANKYNHKFGSWIATEGDLKISKQAYTVLGYFAYETVAQIMDFAFLVRHDQTKIHGDALDRLRLGYCNPATYKPYQHGKGASMKPVTPAEINEALRRYWSPQLDKTGPFNRWSTPKSHPKFLAI</sequence>
<evidence type="ECO:0000313" key="8">
    <source>
        <dbReference type="RefSeq" id="XP_011314984.1"/>
    </source>
</evidence>
<comment type="subcellular location">
    <subcellularLocation>
        <location evidence="1">Nucleus</location>
    </subcellularLocation>
</comment>
<organism evidence="6">
    <name type="scientific">Fopius arisanus</name>
    <dbReference type="NCBI Taxonomy" id="64838"/>
    <lineage>
        <taxon>Eukaryota</taxon>
        <taxon>Metazoa</taxon>
        <taxon>Ecdysozoa</taxon>
        <taxon>Arthropoda</taxon>
        <taxon>Hexapoda</taxon>
        <taxon>Insecta</taxon>
        <taxon>Pterygota</taxon>
        <taxon>Neoptera</taxon>
        <taxon>Endopterygota</taxon>
        <taxon>Hymenoptera</taxon>
        <taxon>Apocrita</taxon>
        <taxon>Ichneumonoidea</taxon>
        <taxon>Braconidae</taxon>
        <taxon>Opiinae</taxon>
        <taxon>Fopius</taxon>
    </lineage>
</organism>
<protein>
    <submittedName>
        <fullName evidence="6">SUPT3H protein</fullName>
    </submittedName>
    <submittedName>
        <fullName evidence="8">Transcription initiation protein SPT3 homolog</fullName>
    </submittedName>
</protein>
<comment type="similarity">
    <text evidence="5">Belongs to the SPT3 family.</text>
</comment>
<keyword evidence="3" id="KW-0804">Transcription</keyword>
<dbReference type="InterPro" id="IPR003195">
    <property type="entry name" value="TFIID_TAF13"/>
</dbReference>
<dbReference type="GO" id="GO:0006366">
    <property type="term" value="P:transcription by RNA polymerase II"/>
    <property type="evidence" value="ECO:0007669"/>
    <property type="project" value="InterPro"/>
</dbReference>
<dbReference type="InterPro" id="IPR009072">
    <property type="entry name" value="Histone-fold"/>
</dbReference>